<sequence length="274" mass="29313">MYALGLPAFAALGYAAICGFMYAKQRDFVYFPQVTRVAAQATDFELARGGAVLRGWVLNPGQARALLYFGGNAEAIEHNREAFAAWFPDHTVYLLAYRGYGASDGNPSEAALVGDALALHDFAAARHPGIDVIGRSLGSGVAAQLAARRPVRRLALVTPFDSLVGVAGSAYPWLPVGRLMQDRFDSARHLADYRGEVLVVQASADEVIPAAHTRRLVEALPRAPRVLTLAGARHNGFDARPEYAGALTAFFDVPAVEADASQRDSDGAAVDMTR</sequence>
<dbReference type="RefSeq" id="WP_223250069.1">
    <property type="nucleotide sequence ID" value="NZ_CP029843.1"/>
</dbReference>
<evidence type="ECO:0008006" key="3">
    <source>
        <dbReference type="Google" id="ProtNLM"/>
    </source>
</evidence>
<dbReference type="EMBL" id="CP029843">
    <property type="protein sequence ID" value="AWV07310.1"/>
    <property type="molecule type" value="Genomic_DNA"/>
</dbReference>
<dbReference type="KEGG" id="lmb:C9I47_1614"/>
<protein>
    <recommendedName>
        <fullName evidence="3">Alpha/beta hydrolase</fullName>
    </recommendedName>
</protein>
<dbReference type="SUPFAM" id="SSF53474">
    <property type="entry name" value="alpha/beta-Hydrolases"/>
    <property type="match status" value="1"/>
</dbReference>
<organism evidence="1 2">
    <name type="scientific">Marilutibacter maris</name>
    <dbReference type="NCBI Taxonomy" id="1605891"/>
    <lineage>
        <taxon>Bacteria</taxon>
        <taxon>Pseudomonadati</taxon>
        <taxon>Pseudomonadota</taxon>
        <taxon>Gammaproteobacteria</taxon>
        <taxon>Lysobacterales</taxon>
        <taxon>Lysobacteraceae</taxon>
        <taxon>Marilutibacter</taxon>
    </lineage>
</organism>
<evidence type="ECO:0000313" key="1">
    <source>
        <dbReference type="EMBL" id="AWV07310.1"/>
    </source>
</evidence>
<proteinExistence type="predicted"/>
<dbReference type="Proteomes" id="UP000249447">
    <property type="component" value="Chromosome"/>
</dbReference>
<evidence type="ECO:0000313" key="2">
    <source>
        <dbReference type="Proteomes" id="UP000249447"/>
    </source>
</evidence>
<keyword evidence="2" id="KW-1185">Reference proteome</keyword>
<name>A0A2U9TGL5_9GAMM</name>
<gene>
    <name evidence="1" type="ORF">C9I47_1614</name>
</gene>
<reference evidence="1 2" key="1">
    <citation type="submission" date="2018-05" db="EMBL/GenBank/DDBJ databases">
        <title>The complete genome of Lysobacter maris HZ9B, a marine bacterium antagonistic against terrestrial plant pathogens.</title>
        <authorList>
            <person name="Zhang X.-Q."/>
        </authorList>
    </citation>
    <scope>NUCLEOTIDE SEQUENCE [LARGE SCALE GENOMIC DNA]</scope>
    <source>
        <strain evidence="1 2">HZ9B</strain>
    </source>
</reference>
<dbReference type="AlphaFoldDB" id="A0A2U9TGL5"/>
<dbReference type="Gene3D" id="3.40.50.1820">
    <property type="entry name" value="alpha/beta hydrolase"/>
    <property type="match status" value="1"/>
</dbReference>
<dbReference type="InterPro" id="IPR029058">
    <property type="entry name" value="AB_hydrolase_fold"/>
</dbReference>
<dbReference type="PANTHER" id="PTHR12277">
    <property type="entry name" value="ALPHA/BETA HYDROLASE DOMAIN-CONTAINING PROTEIN"/>
    <property type="match status" value="1"/>
</dbReference>
<accession>A0A2U9TGL5</accession>